<accession>A0A0A9DUZ6</accession>
<name>A0A0A9DUZ6_ARUDO</name>
<organism evidence="1">
    <name type="scientific">Arundo donax</name>
    <name type="common">Giant reed</name>
    <name type="synonym">Donax arundinaceus</name>
    <dbReference type="NCBI Taxonomy" id="35708"/>
    <lineage>
        <taxon>Eukaryota</taxon>
        <taxon>Viridiplantae</taxon>
        <taxon>Streptophyta</taxon>
        <taxon>Embryophyta</taxon>
        <taxon>Tracheophyta</taxon>
        <taxon>Spermatophyta</taxon>
        <taxon>Magnoliopsida</taxon>
        <taxon>Liliopsida</taxon>
        <taxon>Poales</taxon>
        <taxon>Poaceae</taxon>
        <taxon>PACMAD clade</taxon>
        <taxon>Arundinoideae</taxon>
        <taxon>Arundineae</taxon>
        <taxon>Arundo</taxon>
    </lineage>
</organism>
<proteinExistence type="predicted"/>
<reference evidence="1" key="1">
    <citation type="submission" date="2014-09" db="EMBL/GenBank/DDBJ databases">
        <authorList>
            <person name="Magalhaes I.L.F."/>
            <person name="Oliveira U."/>
            <person name="Santos F.R."/>
            <person name="Vidigal T.H.D.A."/>
            <person name="Brescovit A.D."/>
            <person name="Santos A.J."/>
        </authorList>
    </citation>
    <scope>NUCLEOTIDE SEQUENCE</scope>
    <source>
        <tissue evidence="1">Shoot tissue taken approximately 20 cm above the soil surface</tissue>
    </source>
</reference>
<evidence type="ECO:0000313" key="1">
    <source>
        <dbReference type="EMBL" id="JAD90518.1"/>
    </source>
</evidence>
<reference evidence="1" key="2">
    <citation type="journal article" date="2015" name="Data Brief">
        <title>Shoot transcriptome of the giant reed, Arundo donax.</title>
        <authorList>
            <person name="Barrero R.A."/>
            <person name="Guerrero F.D."/>
            <person name="Moolhuijzen P."/>
            <person name="Goolsby J.A."/>
            <person name="Tidwell J."/>
            <person name="Bellgard S.E."/>
            <person name="Bellgard M.I."/>
        </authorList>
    </citation>
    <scope>NUCLEOTIDE SEQUENCE</scope>
    <source>
        <tissue evidence="1">Shoot tissue taken approximately 20 cm above the soil surface</tissue>
    </source>
</reference>
<sequence>MSNSQLPSLLWKCLAQEQQDIGEEAFEQAHYPFLSPHSTMEDQFDLHAHLLQAQDLNH</sequence>
<dbReference type="AlphaFoldDB" id="A0A0A9DUZ6"/>
<dbReference type="EMBL" id="GBRH01207377">
    <property type="protein sequence ID" value="JAD90518.1"/>
    <property type="molecule type" value="Transcribed_RNA"/>
</dbReference>
<protein>
    <submittedName>
        <fullName evidence="1">Uncharacterized protein</fullName>
    </submittedName>
</protein>